<accession>A0A1V3FFI7</accession>
<keyword evidence="1" id="KW-1133">Transmembrane helix</keyword>
<proteinExistence type="predicted"/>
<feature type="transmembrane region" description="Helical" evidence="1">
    <location>
        <begin position="40"/>
        <end position="60"/>
    </location>
</feature>
<keyword evidence="1" id="KW-0812">Transmembrane</keyword>
<evidence type="ECO:0000256" key="1">
    <source>
        <dbReference type="SAM" id="Phobius"/>
    </source>
</evidence>
<comment type="caution">
    <text evidence="2">The sequence shown here is derived from an EMBL/GenBank/DDBJ whole genome shotgun (WGS) entry which is preliminary data.</text>
</comment>
<sequence length="63" mass="7659">MGHLFLIVIRIFLRTIQLVVDYFIHIHVNNVENVDCMLFYHNKLTTTKWGIFLLLLWIMWKSP</sequence>
<gene>
    <name evidence="2" type="ORF">BO219_13220</name>
</gene>
<name>A0A1V3FFI7_9BACL</name>
<protein>
    <submittedName>
        <fullName evidence="2">Uncharacterized protein</fullName>
    </submittedName>
</protein>
<feature type="transmembrane region" description="Helical" evidence="1">
    <location>
        <begin position="7"/>
        <end position="28"/>
    </location>
</feature>
<dbReference type="EMBL" id="MQAD01000032">
    <property type="protein sequence ID" value="OOE00354.1"/>
    <property type="molecule type" value="Genomic_DNA"/>
</dbReference>
<dbReference type="Proteomes" id="UP000188458">
    <property type="component" value="Unassembled WGS sequence"/>
</dbReference>
<organism evidence="2 3">
    <name type="scientific">Anoxybacillus kestanbolensis</name>
    <dbReference type="NCBI Taxonomy" id="227476"/>
    <lineage>
        <taxon>Bacteria</taxon>
        <taxon>Bacillati</taxon>
        <taxon>Bacillota</taxon>
        <taxon>Bacilli</taxon>
        <taxon>Bacillales</taxon>
        <taxon>Anoxybacillaceae</taxon>
        <taxon>Anoxybacillus</taxon>
    </lineage>
</organism>
<keyword evidence="3" id="KW-1185">Reference proteome</keyword>
<reference evidence="3" key="1">
    <citation type="submission" date="2016-11" db="EMBL/GenBank/DDBJ databases">
        <title>Draft genome sequence of Anoxybacillus sp. strain 103 isolated from the Qarvajar hot spring in Nagorno-Karabach.</title>
        <authorList>
            <person name="Hovhannisyan P."/>
            <person name="Panosyan H."/>
            <person name="Birkeland N.-K."/>
        </authorList>
    </citation>
    <scope>NUCLEOTIDE SEQUENCE [LARGE SCALE GENOMIC DNA]</scope>
    <source>
        <strain evidence="3">103</strain>
    </source>
</reference>
<dbReference type="AlphaFoldDB" id="A0A1V3FFI7"/>
<evidence type="ECO:0000313" key="3">
    <source>
        <dbReference type="Proteomes" id="UP000188458"/>
    </source>
</evidence>
<evidence type="ECO:0000313" key="2">
    <source>
        <dbReference type="EMBL" id="OOE00354.1"/>
    </source>
</evidence>
<keyword evidence="1" id="KW-0472">Membrane</keyword>